<dbReference type="SUPFAM" id="SSF53756">
    <property type="entry name" value="UDP-Glycosyltransferase/glycogen phosphorylase"/>
    <property type="match status" value="1"/>
</dbReference>
<evidence type="ECO:0000313" key="4">
    <source>
        <dbReference type="EMBL" id="OGE72223.1"/>
    </source>
</evidence>
<dbReference type="PANTHER" id="PTHR46401">
    <property type="entry name" value="GLYCOSYLTRANSFERASE WBBK-RELATED"/>
    <property type="match status" value="1"/>
</dbReference>
<dbReference type="STRING" id="1797794.A3H40_02480"/>
<dbReference type="InterPro" id="IPR001296">
    <property type="entry name" value="Glyco_trans_1"/>
</dbReference>
<organism evidence="4 5">
    <name type="scientific">Candidatus Daviesbacteria bacterium RIFCSPLOWO2_02_FULL_38_15</name>
    <dbReference type="NCBI Taxonomy" id="1797794"/>
    <lineage>
        <taxon>Bacteria</taxon>
        <taxon>Candidatus Daviesiibacteriota</taxon>
    </lineage>
</organism>
<accession>A0A1F5N3S8</accession>
<evidence type="ECO:0000259" key="3">
    <source>
        <dbReference type="Pfam" id="PF13439"/>
    </source>
</evidence>
<reference evidence="4 5" key="1">
    <citation type="journal article" date="2016" name="Nat. Commun.">
        <title>Thousands of microbial genomes shed light on interconnected biogeochemical processes in an aquifer system.</title>
        <authorList>
            <person name="Anantharaman K."/>
            <person name="Brown C.T."/>
            <person name="Hug L.A."/>
            <person name="Sharon I."/>
            <person name="Castelle C.J."/>
            <person name="Probst A.J."/>
            <person name="Thomas B.C."/>
            <person name="Singh A."/>
            <person name="Wilkins M.J."/>
            <person name="Karaoz U."/>
            <person name="Brodie E.L."/>
            <person name="Williams K.H."/>
            <person name="Hubbard S.S."/>
            <person name="Banfield J.F."/>
        </authorList>
    </citation>
    <scope>NUCLEOTIDE SEQUENCE [LARGE SCALE GENOMIC DNA]</scope>
</reference>
<dbReference type="EMBL" id="MFDV01000010">
    <property type="protein sequence ID" value="OGE72223.1"/>
    <property type="molecule type" value="Genomic_DNA"/>
</dbReference>
<dbReference type="GO" id="GO:0016757">
    <property type="term" value="F:glycosyltransferase activity"/>
    <property type="evidence" value="ECO:0007669"/>
    <property type="project" value="InterPro"/>
</dbReference>
<proteinExistence type="predicted"/>
<dbReference type="GO" id="GO:0009103">
    <property type="term" value="P:lipopolysaccharide biosynthetic process"/>
    <property type="evidence" value="ECO:0007669"/>
    <property type="project" value="TreeGrafter"/>
</dbReference>
<gene>
    <name evidence="4" type="ORF">A3H40_02480</name>
</gene>
<dbReference type="Gene3D" id="3.40.50.2000">
    <property type="entry name" value="Glycogen Phosphorylase B"/>
    <property type="match status" value="2"/>
</dbReference>
<dbReference type="PANTHER" id="PTHR46401:SF2">
    <property type="entry name" value="GLYCOSYLTRANSFERASE WBBK-RELATED"/>
    <property type="match status" value="1"/>
</dbReference>
<sequence>MKIGIDARFFNESGVGRYLRNLIKNLQQLDKENNYFIFLMPKDFDKFVESKNFKKVPADFPWYGFAEQFKFPSLLRQYNLDLIHFPHFNVPIFYTGKFVVTIHDLIHQHRSMGKATTLNPFSFKIKQLGYRKVFKTAVTKSQQIFVPSNCVKKLLVEEWHTSDKKIIVTPEAVDDGIFSLVNKMTNTKVNAILKKFKIDSPFIFYVGNAHPHKNVEGLIKVFFDLNKKRQNMKLVLSGYDHFFWQRIKKQFQDTSVIFTGFVSDEQLVALYKGAQMFVTPSFEEGFGIPVLEAMVCECPVAASNTASLPEVGKDAVLYFNPHSIDDMREKINKLLNSQSLRVKLINKGKERVKKFSWKKLAQQTLEVYEASSKL</sequence>
<feature type="domain" description="Glycosyl transferase family 1" evidence="2">
    <location>
        <begin position="199"/>
        <end position="351"/>
    </location>
</feature>
<dbReference type="Pfam" id="PF00534">
    <property type="entry name" value="Glycos_transf_1"/>
    <property type="match status" value="1"/>
</dbReference>
<dbReference type="Pfam" id="PF13439">
    <property type="entry name" value="Glyco_transf_4"/>
    <property type="match status" value="1"/>
</dbReference>
<evidence type="ECO:0008006" key="6">
    <source>
        <dbReference type="Google" id="ProtNLM"/>
    </source>
</evidence>
<evidence type="ECO:0000259" key="2">
    <source>
        <dbReference type="Pfam" id="PF00534"/>
    </source>
</evidence>
<name>A0A1F5N3S8_9BACT</name>
<dbReference type="InterPro" id="IPR028098">
    <property type="entry name" value="Glyco_trans_4-like_N"/>
</dbReference>
<dbReference type="Proteomes" id="UP000177057">
    <property type="component" value="Unassembled WGS sequence"/>
</dbReference>
<dbReference type="AlphaFoldDB" id="A0A1F5N3S8"/>
<comment type="caution">
    <text evidence="4">The sequence shown here is derived from an EMBL/GenBank/DDBJ whole genome shotgun (WGS) entry which is preliminary data.</text>
</comment>
<evidence type="ECO:0000313" key="5">
    <source>
        <dbReference type="Proteomes" id="UP000177057"/>
    </source>
</evidence>
<dbReference type="CDD" id="cd03809">
    <property type="entry name" value="GT4_MtfB-like"/>
    <property type="match status" value="1"/>
</dbReference>
<keyword evidence="1" id="KW-0808">Transferase</keyword>
<evidence type="ECO:0000256" key="1">
    <source>
        <dbReference type="ARBA" id="ARBA00022679"/>
    </source>
</evidence>
<protein>
    <recommendedName>
        <fullName evidence="6">Glycosyl transferase family 1 domain-containing protein</fullName>
    </recommendedName>
</protein>
<feature type="domain" description="Glycosyltransferase subfamily 4-like N-terminal" evidence="3">
    <location>
        <begin position="14"/>
        <end position="174"/>
    </location>
</feature>